<dbReference type="EMBL" id="CP058554">
    <property type="protein sequence ID" value="QMV72719.1"/>
    <property type="molecule type" value="Genomic_DNA"/>
</dbReference>
<dbReference type="Proteomes" id="UP000515240">
    <property type="component" value="Chromosome"/>
</dbReference>
<dbReference type="KEGG" id="cpis:HS961_07625"/>
<dbReference type="GO" id="GO:0016740">
    <property type="term" value="F:transferase activity"/>
    <property type="evidence" value="ECO:0007669"/>
    <property type="project" value="UniProtKB-KW"/>
</dbReference>
<dbReference type="Gene3D" id="3.40.50.880">
    <property type="match status" value="1"/>
</dbReference>
<feature type="domain" description="Glutamine amidotransferase" evidence="1">
    <location>
        <begin position="34"/>
        <end position="176"/>
    </location>
</feature>
<dbReference type="PANTHER" id="PTHR42695:SF5">
    <property type="entry name" value="GLUTAMINE AMIDOTRANSFERASE YLR126C-RELATED"/>
    <property type="match status" value="1"/>
</dbReference>
<dbReference type="PROSITE" id="PS51273">
    <property type="entry name" value="GATASE_TYPE_1"/>
    <property type="match status" value="1"/>
</dbReference>
<dbReference type="AlphaFoldDB" id="A0A7G5EFE4"/>
<protein>
    <submittedName>
        <fullName evidence="2">Type 1 glutamine amidotransferase</fullName>
    </submittedName>
</protein>
<gene>
    <name evidence="2" type="ORF">HS961_07625</name>
</gene>
<sequence>MKPVAILQHENSQGPGVLLDHLQQHGIPYALITPCDEGIAAMRARDYRGIVVLGSNHCANEQLRWIEQERCLLQNALAAEVPVLGHCFGAQMLARAMGARVWRNPCANIGWSRVWITPQAQACMDLPAEATLFNWHYDSFEIPQGASRSMYGAHCLNKGFVHGPHWAFQGHLEVTAQSVRDWCEEGAPELRSAAGPAVQSQAQILAQLPQYIRQLHQIAARTYSAWTAQLPRPRLFYMPVWGEARLALA</sequence>
<dbReference type="Pfam" id="PF00117">
    <property type="entry name" value="GATase"/>
    <property type="match status" value="1"/>
</dbReference>
<reference evidence="2 3" key="1">
    <citation type="journal article" date="2020" name="G3 (Bethesda)">
        <title>CeMbio - The Caenorhabditis elegans Microbiome Resource.</title>
        <authorList>
            <person name="Dirksen P."/>
            <person name="Assie A."/>
            <person name="Zimmermann J."/>
            <person name="Zhang F."/>
            <person name="Tietje A.M."/>
            <person name="Marsh S.A."/>
            <person name="Felix M.A."/>
            <person name="Shapira M."/>
            <person name="Kaleta C."/>
            <person name="Schulenburg H."/>
            <person name="Samuel B."/>
        </authorList>
    </citation>
    <scope>NUCLEOTIDE SEQUENCE [LARGE SCALE GENOMIC DNA]</scope>
    <source>
        <strain evidence="2 3">BIGb0172</strain>
    </source>
</reference>
<keyword evidence="3" id="KW-1185">Reference proteome</keyword>
<name>A0A7G5EFE4_9BURK</name>
<organism evidence="2 3">
    <name type="scientific">Comamonas piscis</name>
    <dbReference type="NCBI Taxonomy" id="1562974"/>
    <lineage>
        <taxon>Bacteria</taxon>
        <taxon>Pseudomonadati</taxon>
        <taxon>Pseudomonadota</taxon>
        <taxon>Betaproteobacteria</taxon>
        <taxon>Burkholderiales</taxon>
        <taxon>Comamonadaceae</taxon>
        <taxon>Comamonas</taxon>
    </lineage>
</organism>
<dbReference type="CDD" id="cd01741">
    <property type="entry name" value="GATase1_1"/>
    <property type="match status" value="1"/>
</dbReference>
<keyword evidence="2" id="KW-0315">Glutamine amidotransferase</keyword>
<evidence type="ECO:0000259" key="1">
    <source>
        <dbReference type="Pfam" id="PF00117"/>
    </source>
</evidence>
<accession>A0A7G5EFE4</accession>
<dbReference type="InterPro" id="IPR044992">
    <property type="entry name" value="ChyE-like"/>
</dbReference>
<proteinExistence type="predicted"/>
<dbReference type="PANTHER" id="PTHR42695">
    <property type="entry name" value="GLUTAMINE AMIDOTRANSFERASE YLR126C-RELATED"/>
    <property type="match status" value="1"/>
</dbReference>
<dbReference type="GO" id="GO:0005829">
    <property type="term" value="C:cytosol"/>
    <property type="evidence" value="ECO:0007669"/>
    <property type="project" value="TreeGrafter"/>
</dbReference>
<dbReference type="InterPro" id="IPR017926">
    <property type="entry name" value="GATASE"/>
</dbReference>
<dbReference type="RefSeq" id="WP_182327131.1">
    <property type="nucleotide sequence ID" value="NZ_CP058554.1"/>
</dbReference>
<evidence type="ECO:0000313" key="3">
    <source>
        <dbReference type="Proteomes" id="UP000515240"/>
    </source>
</evidence>
<dbReference type="SUPFAM" id="SSF52317">
    <property type="entry name" value="Class I glutamine amidotransferase-like"/>
    <property type="match status" value="1"/>
</dbReference>
<evidence type="ECO:0000313" key="2">
    <source>
        <dbReference type="EMBL" id="QMV72719.1"/>
    </source>
</evidence>
<dbReference type="InterPro" id="IPR029062">
    <property type="entry name" value="Class_I_gatase-like"/>
</dbReference>
<keyword evidence="2" id="KW-0808">Transferase</keyword>